<gene>
    <name evidence="3" type="ORF">S01H4_49375</name>
</gene>
<dbReference type="InterPro" id="IPR016208">
    <property type="entry name" value="Ald_Oxase/xanthine_DH-like"/>
</dbReference>
<dbReference type="PANTHER" id="PTHR11908:SF132">
    <property type="entry name" value="ALDEHYDE OXIDASE 1-RELATED"/>
    <property type="match status" value="1"/>
</dbReference>
<dbReference type="PANTHER" id="PTHR11908">
    <property type="entry name" value="XANTHINE DEHYDROGENASE"/>
    <property type="match status" value="1"/>
</dbReference>
<evidence type="ECO:0000256" key="1">
    <source>
        <dbReference type="ARBA" id="ARBA00022505"/>
    </source>
</evidence>
<dbReference type="Gene3D" id="3.30.365.10">
    <property type="entry name" value="Aldehyde oxidase/xanthine dehydrogenase, molybdopterin binding domain"/>
    <property type="match status" value="2"/>
</dbReference>
<dbReference type="InterPro" id="IPR037165">
    <property type="entry name" value="AldOxase/xan_DH_Mopterin-bd_sf"/>
</dbReference>
<dbReference type="SUPFAM" id="SSF56003">
    <property type="entry name" value="Molybdenum cofactor-binding domain"/>
    <property type="match status" value="1"/>
</dbReference>
<dbReference type="GO" id="GO:0005506">
    <property type="term" value="F:iron ion binding"/>
    <property type="evidence" value="ECO:0007669"/>
    <property type="project" value="InterPro"/>
</dbReference>
<evidence type="ECO:0000259" key="2">
    <source>
        <dbReference type="Pfam" id="PF02738"/>
    </source>
</evidence>
<feature type="non-terminal residue" evidence="3">
    <location>
        <position position="1"/>
    </location>
</feature>
<dbReference type="AlphaFoldDB" id="X1CSC5"/>
<accession>X1CSC5</accession>
<dbReference type="Pfam" id="PF02738">
    <property type="entry name" value="MoCoBD_1"/>
    <property type="match status" value="1"/>
</dbReference>
<dbReference type="InterPro" id="IPR008274">
    <property type="entry name" value="AldOxase/xan_DH_MoCoBD1"/>
</dbReference>
<keyword evidence="1" id="KW-0500">Molybdenum</keyword>
<sequence length="144" mass="15911">LEIPLKQIRVIKPRIGGGFGTKQEILTDSIAASFTWELKRPVKFEFTRKEEFISARTRHPMTTYFKAGVKKDGTITAMDMKITSNTGAYGSHALTVLSNTGSKTLPLYHCENIRFIGDTVYTNLPVGGAYRGYGATQAAKFTQA</sequence>
<name>X1CSC5_9ZZZZ</name>
<proteinExistence type="predicted"/>
<dbReference type="GO" id="GO:0016491">
    <property type="term" value="F:oxidoreductase activity"/>
    <property type="evidence" value="ECO:0007669"/>
    <property type="project" value="InterPro"/>
</dbReference>
<comment type="caution">
    <text evidence="3">The sequence shown here is derived from an EMBL/GenBank/DDBJ whole genome shotgun (WGS) entry which is preliminary data.</text>
</comment>
<dbReference type="EMBL" id="BART01027925">
    <property type="protein sequence ID" value="GAG98968.1"/>
    <property type="molecule type" value="Genomic_DNA"/>
</dbReference>
<reference evidence="3" key="1">
    <citation type="journal article" date="2014" name="Front. Microbiol.">
        <title>High frequency of phylogenetically diverse reductive dehalogenase-homologous genes in deep subseafloor sedimentary metagenomes.</title>
        <authorList>
            <person name="Kawai M."/>
            <person name="Futagami T."/>
            <person name="Toyoda A."/>
            <person name="Takaki Y."/>
            <person name="Nishi S."/>
            <person name="Hori S."/>
            <person name="Arai W."/>
            <person name="Tsubouchi T."/>
            <person name="Morono Y."/>
            <person name="Uchiyama I."/>
            <person name="Ito T."/>
            <person name="Fujiyama A."/>
            <person name="Inagaki F."/>
            <person name="Takami H."/>
        </authorList>
    </citation>
    <scope>NUCLEOTIDE SEQUENCE</scope>
    <source>
        <strain evidence="3">Expedition CK06-06</strain>
    </source>
</reference>
<evidence type="ECO:0000313" key="3">
    <source>
        <dbReference type="EMBL" id="GAG98968.1"/>
    </source>
</evidence>
<feature type="domain" description="Aldehyde oxidase/xanthine dehydrogenase first molybdopterin binding" evidence="2">
    <location>
        <begin position="1"/>
        <end position="139"/>
    </location>
</feature>
<organism evidence="3">
    <name type="scientific">marine sediment metagenome</name>
    <dbReference type="NCBI Taxonomy" id="412755"/>
    <lineage>
        <taxon>unclassified sequences</taxon>
        <taxon>metagenomes</taxon>
        <taxon>ecological metagenomes</taxon>
    </lineage>
</organism>
<protein>
    <recommendedName>
        <fullName evidence="2">Aldehyde oxidase/xanthine dehydrogenase first molybdopterin binding domain-containing protein</fullName>
    </recommendedName>
</protein>